<evidence type="ECO:0000256" key="11">
    <source>
        <dbReference type="PIRSR" id="PIRSR602401-1"/>
    </source>
</evidence>
<dbReference type="Proteomes" id="UP000030748">
    <property type="component" value="Unassembled WGS sequence"/>
</dbReference>
<dbReference type="FunFam" id="1.10.630.10:FF:000029">
    <property type="entry name" value="Cytochrome P450 734A1"/>
    <property type="match status" value="1"/>
</dbReference>
<dbReference type="Gene3D" id="1.10.630.10">
    <property type="entry name" value="Cytochrome P450"/>
    <property type="match status" value="1"/>
</dbReference>
<evidence type="ECO:0000256" key="2">
    <source>
        <dbReference type="ARBA" id="ARBA00010617"/>
    </source>
</evidence>
<proteinExistence type="inferred from homology"/>
<dbReference type="Pfam" id="PF00067">
    <property type="entry name" value="p450"/>
    <property type="match status" value="1"/>
</dbReference>
<evidence type="ECO:0008006" key="16">
    <source>
        <dbReference type="Google" id="ProtNLM"/>
    </source>
</evidence>
<evidence type="ECO:0000256" key="4">
    <source>
        <dbReference type="ARBA" id="ARBA00022692"/>
    </source>
</evidence>
<evidence type="ECO:0000256" key="7">
    <source>
        <dbReference type="ARBA" id="ARBA00023002"/>
    </source>
</evidence>
<comment type="cofactor">
    <cofactor evidence="11">
        <name>heme</name>
        <dbReference type="ChEBI" id="CHEBI:30413"/>
    </cofactor>
</comment>
<dbReference type="OMA" id="LNKEAWA"/>
<comment type="subcellular location">
    <subcellularLocation>
        <location evidence="1">Membrane</location>
        <topology evidence="1">Single-pass membrane protein</topology>
    </subcellularLocation>
</comment>
<dbReference type="InterPro" id="IPR050665">
    <property type="entry name" value="Cytochrome_P450_Monooxygen"/>
</dbReference>
<dbReference type="STRING" id="4155.A0A022QYJ5"/>
<dbReference type="GO" id="GO:0009753">
    <property type="term" value="P:response to jasmonic acid"/>
    <property type="evidence" value="ECO:0007669"/>
    <property type="project" value="UniProtKB-ARBA"/>
</dbReference>
<feature type="transmembrane region" description="Helical" evidence="13">
    <location>
        <begin position="6"/>
        <end position="29"/>
    </location>
</feature>
<dbReference type="GO" id="GO:0009820">
    <property type="term" value="P:alkaloid metabolic process"/>
    <property type="evidence" value="ECO:0007669"/>
    <property type="project" value="UniProtKB-ARBA"/>
</dbReference>
<protein>
    <recommendedName>
        <fullName evidence="16">Cytochrome P450</fullName>
    </recommendedName>
</protein>
<dbReference type="eggNOG" id="KOG0157">
    <property type="taxonomic scope" value="Eukaryota"/>
</dbReference>
<keyword evidence="10 13" id="KW-0472">Membrane</keyword>
<dbReference type="InterPro" id="IPR001128">
    <property type="entry name" value="Cyt_P450"/>
</dbReference>
<dbReference type="GO" id="GO:0016020">
    <property type="term" value="C:membrane"/>
    <property type="evidence" value="ECO:0007669"/>
    <property type="project" value="UniProtKB-SubCell"/>
</dbReference>
<keyword evidence="6 13" id="KW-1133">Transmembrane helix</keyword>
<keyword evidence="4 13" id="KW-0812">Transmembrane</keyword>
<dbReference type="InterPro" id="IPR017972">
    <property type="entry name" value="Cyt_P450_CS"/>
</dbReference>
<dbReference type="GO" id="GO:0020037">
    <property type="term" value="F:heme binding"/>
    <property type="evidence" value="ECO:0007669"/>
    <property type="project" value="InterPro"/>
</dbReference>
<keyword evidence="8 11" id="KW-0408">Iron</keyword>
<dbReference type="EMBL" id="KI630927">
    <property type="protein sequence ID" value="EYU31635.1"/>
    <property type="molecule type" value="Genomic_DNA"/>
</dbReference>
<evidence type="ECO:0000256" key="13">
    <source>
        <dbReference type="SAM" id="Phobius"/>
    </source>
</evidence>
<dbReference type="GO" id="GO:0004497">
    <property type="term" value="F:monooxygenase activity"/>
    <property type="evidence" value="ECO:0000318"/>
    <property type="project" value="GO_Central"/>
</dbReference>
<dbReference type="InterPro" id="IPR002401">
    <property type="entry name" value="Cyt_P450_E_grp-I"/>
</dbReference>
<dbReference type="PANTHER" id="PTHR24282:SF255">
    <property type="entry name" value="CYTOCHROME P450 72A11-RELATED"/>
    <property type="match status" value="1"/>
</dbReference>
<feature type="binding site" description="axial binding residue" evidence="11">
    <location>
        <position position="461"/>
    </location>
    <ligand>
        <name>heme</name>
        <dbReference type="ChEBI" id="CHEBI:30413"/>
    </ligand>
    <ligandPart>
        <name>Fe</name>
        <dbReference type="ChEBI" id="CHEBI:18248"/>
    </ligandPart>
</feature>
<evidence type="ECO:0000256" key="8">
    <source>
        <dbReference type="ARBA" id="ARBA00023004"/>
    </source>
</evidence>
<reference evidence="14 15" key="1">
    <citation type="journal article" date="2013" name="Proc. Natl. Acad. Sci. U.S.A.">
        <title>Fine-scale variation in meiotic recombination in Mimulus inferred from population shotgun sequencing.</title>
        <authorList>
            <person name="Hellsten U."/>
            <person name="Wright K.M."/>
            <person name="Jenkins J."/>
            <person name="Shu S."/>
            <person name="Yuan Y."/>
            <person name="Wessler S.R."/>
            <person name="Schmutz J."/>
            <person name="Willis J.H."/>
            <person name="Rokhsar D.S."/>
        </authorList>
    </citation>
    <scope>NUCLEOTIDE SEQUENCE [LARGE SCALE GENOMIC DNA]</scope>
    <source>
        <strain evidence="15">cv. DUN x IM62</strain>
    </source>
</reference>
<evidence type="ECO:0000313" key="14">
    <source>
        <dbReference type="EMBL" id="EYU31635.1"/>
    </source>
</evidence>
<evidence type="ECO:0000256" key="10">
    <source>
        <dbReference type="ARBA" id="ARBA00023136"/>
    </source>
</evidence>
<keyword evidence="9 12" id="KW-0503">Monooxygenase</keyword>
<evidence type="ECO:0000256" key="5">
    <source>
        <dbReference type="ARBA" id="ARBA00022723"/>
    </source>
</evidence>
<dbReference type="PRINTS" id="PR00463">
    <property type="entry name" value="EP450I"/>
</dbReference>
<keyword evidence="15" id="KW-1185">Reference proteome</keyword>
<name>A0A022QYJ5_ERYGU</name>
<dbReference type="CDD" id="cd20642">
    <property type="entry name" value="CYP72"/>
    <property type="match status" value="1"/>
</dbReference>
<gene>
    <name evidence="14" type="ORF">MIMGU_mgv1a025572mg</name>
</gene>
<dbReference type="PRINTS" id="PR00385">
    <property type="entry name" value="P450"/>
</dbReference>
<evidence type="ECO:0000256" key="3">
    <source>
        <dbReference type="ARBA" id="ARBA00022617"/>
    </source>
</evidence>
<dbReference type="PANTHER" id="PTHR24282">
    <property type="entry name" value="CYTOCHROME P450 FAMILY MEMBER"/>
    <property type="match status" value="1"/>
</dbReference>
<keyword evidence="7 12" id="KW-0560">Oxidoreductase</keyword>
<accession>A0A022QYJ5</accession>
<sequence length="515" mass="58487">MELLQSFLALCCTVVVLIYGWKIMNLVWFRPRKMEKILRQQGFGGKSYRFLIGDLNEMKNMGEEALSKPIDFSDDFVPRTISFIHKTVTNHGENSFVWLGPYAAVIISDPENVREVLSKSYVFQKPYNPLGKLVAQGLASYETDKWAKHRRLINPAFHLDKVKHMLPSFHKSCAEMLSKWEKIVPSEGCFELDVWPYLQTMTSDAISLTAFGSSYEQGIKIFELQKEQAALLIKAILSAFIPGWRFLPTKTNRRMKHIITEVESLLLAIIDKRTKAIEAGEATSNDLLDILLESNSKEIKQNGHKFGMSLQDVIEECKLFYLAGQETTSSLLVWTMILLSKHLDWQARAREEVLHVFRSGTPDFQDLSRLKIVSMIFQEVLRLYPPGLLISRAVHKETALGNIVLPAGVQLLLPVILLHHDCKIWGEDAKDFNPERFSEGVSEATGGSLSYFPFGWGPRICIGQNFAMLEAKMALAMILQHYSFELSPSYSHAPHTVLTLQPQHGAHLILRKLPV</sequence>
<comment type="similarity">
    <text evidence="2 12">Belongs to the cytochrome P450 family.</text>
</comment>
<dbReference type="KEGG" id="egt:105964345"/>
<keyword evidence="3 11" id="KW-0349">Heme</keyword>
<dbReference type="AlphaFoldDB" id="A0A022QYJ5"/>
<dbReference type="OrthoDB" id="1470350at2759"/>
<evidence type="ECO:0000256" key="6">
    <source>
        <dbReference type="ARBA" id="ARBA00022989"/>
    </source>
</evidence>
<dbReference type="PROSITE" id="PS00086">
    <property type="entry name" value="CYTOCHROME_P450"/>
    <property type="match status" value="1"/>
</dbReference>
<evidence type="ECO:0000256" key="12">
    <source>
        <dbReference type="RuleBase" id="RU000461"/>
    </source>
</evidence>
<evidence type="ECO:0000256" key="9">
    <source>
        <dbReference type="ARBA" id="ARBA00023033"/>
    </source>
</evidence>
<dbReference type="GO" id="GO:0016705">
    <property type="term" value="F:oxidoreductase activity, acting on paired donors, with incorporation or reduction of molecular oxygen"/>
    <property type="evidence" value="ECO:0007669"/>
    <property type="project" value="InterPro"/>
</dbReference>
<evidence type="ECO:0000256" key="1">
    <source>
        <dbReference type="ARBA" id="ARBA00004167"/>
    </source>
</evidence>
<organism evidence="14 15">
    <name type="scientific">Erythranthe guttata</name>
    <name type="common">Yellow monkey flower</name>
    <name type="synonym">Mimulus guttatus</name>
    <dbReference type="NCBI Taxonomy" id="4155"/>
    <lineage>
        <taxon>Eukaryota</taxon>
        <taxon>Viridiplantae</taxon>
        <taxon>Streptophyta</taxon>
        <taxon>Embryophyta</taxon>
        <taxon>Tracheophyta</taxon>
        <taxon>Spermatophyta</taxon>
        <taxon>Magnoliopsida</taxon>
        <taxon>eudicotyledons</taxon>
        <taxon>Gunneridae</taxon>
        <taxon>Pentapetalae</taxon>
        <taxon>asterids</taxon>
        <taxon>lamiids</taxon>
        <taxon>Lamiales</taxon>
        <taxon>Phrymaceae</taxon>
        <taxon>Erythranthe</taxon>
    </lineage>
</organism>
<dbReference type="PhylomeDB" id="A0A022QYJ5"/>
<keyword evidence="5 11" id="KW-0479">Metal-binding</keyword>
<dbReference type="GO" id="GO:0005506">
    <property type="term" value="F:iron ion binding"/>
    <property type="evidence" value="ECO:0007669"/>
    <property type="project" value="InterPro"/>
</dbReference>
<dbReference type="SUPFAM" id="SSF48264">
    <property type="entry name" value="Cytochrome P450"/>
    <property type="match status" value="1"/>
</dbReference>
<dbReference type="InterPro" id="IPR036396">
    <property type="entry name" value="Cyt_P450_sf"/>
</dbReference>
<evidence type="ECO:0000313" key="15">
    <source>
        <dbReference type="Proteomes" id="UP000030748"/>
    </source>
</evidence>